<dbReference type="EMBL" id="LAZR01061574">
    <property type="protein sequence ID" value="KKK63316.1"/>
    <property type="molecule type" value="Genomic_DNA"/>
</dbReference>
<dbReference type="AlphaFoldDB" id="A0A0F8ZTP1"/>
<evidence type="ECO:0000313" key="1">
    <source>
        <dbReference type="EMBL" id="KKK63316.1"/>
    </source>
</evidence>
<organism evidence="1">
    <name type="scientific">marine sediment metagenome</name>
    <dbReference type="NCBI Taxonomy" id="412755"/>
    <lineage>
        <taxon>unclassified sequences</taxon>
        <taxon>metagenomes</taxon>
        <taxon>ecological metagenomes</taxon>
    </lineage>
</organism>
<proteinExistence type="predicted"/>
<protein>
    <submittedName>
        <fullName evidence="1">Uncharacterized protein</fullName>
    </submittedName>
</protein>
<reference evidence="1" key="1">
    <citation type="journal article" date="2015" name="Nature">
        <title>Complex archaea that bridge the gap between prokaryotes and eukaryotes.</title>
        <authorList>
            <person name="Spang A."/>
            <person name="Saw J.H."/>
            <person name="Jorgensen S.L."/>
            <person name="Zaremba-Niedzwiedzka K."/>
            <person name="Martijn J."/>
            <person name="Lind A.E."/>
            <person name="van Eijk R."/>
            <person name="Schleper C."/>
            <person name="Guy L."/>
            <person name="Ettema T.J."/>
        </authorList>
    </citation>
    <scope>NUCLEOTIDE SEQUENCE</scope>
</reference>
<accession>A0A0F8ZTP1</accession>
<name>A0A0F8ZTP1_9ZZZZ</name>
<gene>
    <name evidence="1" type="ORF">LCGC14_2995530</name>
</gene>
<sequence>EMMCNYEKFKAESYDLLVEALEAIIAVEKDSPAALGAVLLIAQEALDERG</sequence>
<feature type="non-terminal residue" evidence="1">
    <location>
        <position position="1"/>
    </location>
</feature>
<comment type="caution">
    <text evidence="1">The sequence shown here is derived from an EMBL/GenBank/DDBJ whole genome shotgun (WGS) entry which is preliminary data.</text>
</comment>